<dbReference type="AlphaFoldDB" id="W2PFF1"/>
<proteinExistence type="predicted"/>
<reference evidence="1 2" key="2">
    <citation type="submission" date="2013-11" db="EMBL/GenBank/DDBJ databases">
        <title>The Genome Sequence of Phytophthora parasitica INRA-310.</title>
        <authorList>
            <consortium name="The Broad Institute Genomics Platform"/>
            <person name="Russ C."/>
            <person name="Tyler B."/>
            <person name="Panabieres F."/>
            <person name="Shan W."/>
            <person name="Tripathy S."/>
            <person name="Grunwald N."/>
            <person name="Machado M."/>
            <person name="Johnson C.S."/>
            <person name="Arredondo F."/>
            <person name="Hong C."/>
            <person name="Coffey M."/>
            <person name="Young S.K."/>
            <person name="Zeng Q."/>
            <person name="Gargeya S."/>
            <person name="Fitzgerald M."/>
            <person name="Abouelleil A."/>
            <person name="Alvarado L."/>
            <person name="Chapman S.B."/>
            <person name="Gainer-Dewar J."/>
            <person name="Goldberg J."/>
            <person name="Griggs A."/>
            <person name="Gujja S."/>
            <person name="Hansen M."/>
            <person name="Howarth C."/>
            <person name="Imamovic A."/>
            <person name="Ireland A."/>
            <person name="Larimer J."/>
            <person name="McCowan C."/>
            <person name="Murphy C."/>
            <person name="Pearson M."/>
            <person name="Poon T.W."/>
            <person name="Priest M."/>
            <person name="Roberts A."/>
            <person name="Saif S."/>
            <person name="Shea T."/>
            <person name="Sykes S."/>
            <person name="Wortman J."/>
            <person name="Nusbaum C."/>
            <person name="Birren B."/>
        </authorList>
    </citation>
    <scope>NUCLEOTIDE SEQUENCE [LARGE SCALE GENOMIC DNA]</scope>
    <source>
        <strain evidence="1 2">INRA-310</strain>
    </source>
</reference>
<protein>
    <recommendedName>
        <fullName evidence="3">SET domain-containing protein</fullName>
    </recommendedName>
</protein>
<accession>W2PFF1</accession>
<evidence type="ECO:0000313" key="2">
    <source>
        <dbReference type="Proteomes" id="UP000018817"/>
    </source>
</evidence>
<evidence type="ECO:0000313" key="1">
    <source>
        <dbReference type="EMBL" id="ETM99360.1"/>
    </source>
</evidence>
<gene>
    <name evidence="1" type="ORF">PPTG_24437</name>
</gene>
<organism evidence="1 2">
    <name type="scientific">Phytophthora nicotianae (strain INRA-310)</name>
    <name type="common">Phytophthora parasitica</name>
    <dbReference type="NCBI Taxonomy" id="761204"/>
    <lineage>
        <taxon>Eukaryota</taxon>
        <taxon>Sar</taxon>
        <taxon>Stramenopiles</taxon>
        <taxon>Oomycota</taxon>
        <taxon>Peronosporomycetes</taxon>
        <taxon>Peronosporales</taxon>
        <taxon>Peronosporaceae</taxon>
        <taxon>Phytophthora</taxon>
    </lineage>
</organism>
<dbReference type="VEuPathDB" id="FungiDB:PPTG_24437"/>
<dbReference type="RefSeq" id="XP_008915402.1">
    <property type="nucleotide sequence ID" value="XM_008917154.1"/>
</dbReference>
<reference evidence="2" key="1">
    <citation type="submission" date="2011-12" db="EMBL/GenBank/DDBJ databases">
        <authorList>
            <consortium name="The Broad Institute Genome Sequencing Platform"/>
            <person name="Russ C."/>
            <person name="Tyler B."/>
            <person name="Panabieres F."/>
            <person name="Shan W."/>
            <person name="Tripathy S."/>
            <person name="Grunwald N."/>
            <person name="Machado M."/>
            <person name="Young S.K."/>
            <person name="Zeng Q."/>
            <person name="Gargeya S."/>
            <person name="Fitzgerald M."/>
            <person name="Haas B."/>
            <person name="Abouelleil A."/>
            <person name="Alvarado L."/>
            <person name="Arachchi H.M."/>
            <person name="Berlin A."/>
            <person name="Chapman S.B."/>
            <person name="Gearin G."/>
            <person name="Goldberg J."/>
            <person name="Griggs A."/>
            <person name="Gujja S."/>
            <person name="Hansen M."/>
            <person name="Heiman D."/>
            <person name="Howarth C."/>
            <person name="Larimer J."/>
            <person name="Lui A."/>
            <person name="MacDonald P.J.P."/>
            <person name="McCowen C."/>
            <person name="Montmayeur A."/>
            <person name="Murphy C."/>
            <person name="Neiman D."/>
            <person name="Pearson M."/>
            <person name="Priest M."/>
            <person name="Roberts A."/>
            <person name="Saif S."/>
            <person name="Shea T."/>
            <person name="Sisk P."/>
            <person name="Stolte C."/>
            <person name="Sykes S."/>
            <person name="Wortman J."/>
            <person name="Nusbaum C."/>
            <person name="Birren B."/>
        </authorList>
    </citation>
    <scope>NUCLEOTIDE SEQUENCE [LARGE SCALE GENOMIC DNA]</scope>
    <source>
        <strain evidence="2">INRA-310</strain>
    </source>
</reference>
<evidence type="ECO:0008006" key="3">
    <source>
        <dbReference type="Google" id="ProtNLM"/>
    </source>
</evidence>
<dbReference type="Proteomes" id="UP000018817">
    <property type="component" value="Unassembled WGS sequence"/>
</dbReference>
<sequence length="97" mass="11192">MITECLNPEGVQFKNIGEFGRCSCTCDCFLDERMWTALFTRALRNAAFVEVYNRSSVKGLVRMTENVYAGSQITVDYGNQTWFRYACDECWTGEERS</sequence>
<name>W2PFF1_PHYN3</name>
<dbReference type="EMBL" id="KI669654">
    <property type="protein sequence ID" value="ETM99360.1"/>
    <property type="molecule type" value="Genomic_DNA"/>
</dbReference>
<dbReference type="GeneID" id="20193036"/>